<dbReference type="InterPro" id="IPR011993">
    <property type="entry name" value="PH-like_dom_sf"/>
</dbReference>
<name>A0A183AKE2_9TREM</name>
<dbReference type="AlphaFoldDB" id="A0A183AKE2"/>
<dbReference type="Gene3D" id="2.30.29.30">
    <property type="entry name" value="Pleckstrin-homology domain (PH domain)/Phosphotyrosine-binding domain (PTB)"/>
    <property type="match status" value="1"/>
</dbReference>
<organism evidence="2">
    <name type="scientific">Echinostoma caproni</name>
    <dbReference type="NCBI Taxonomy" id="27848"/>
    <lineage>
        <taxon>Eukaryota</taxon>
        <taxon>Metazoa</taxon>
        <taxon>Spiralia</taxon>
        <taxon>Lophotrochozoa</taxon>
        <taxon>Platyhelminthes</taxon>
        <taxon>Trematoda</taxon>
        <taxon>Digenea</taxon>
        <taxon>Plagiorchiida</taxon>
        <taxon>Echinostomata</taxon>
        <taxon>Echinostomatoidea</taxon>
        <taxon>Echinostomatidae</taxon>
        <taxon>Echinostoma</taxon>
    </lineage>
</organism>
<reference evidence="2" key="1">
    <citation type="submission" date="2016-06" db="UniProtKB">
        <authorList>
            <consortium name="WormBaseParasite"/>
        </authorList>
    </citation>
    <scope>IDENTIFICATION</scope>
</reference>
<feature type="region of interest" description="Disordered" evidence="1">
    <location>
        <begin position="1"/>
        <end position="103"/>
    </location>
</feature>
<accession>A0A183AKE2</accession>
<feature type="compositionally biased region" description="Polar residues" evidence="1">
    <location>
        <begin position="13"/>
        <end position="37"/>
    </location>
</feature>
<dbReference type="SUPFAM" id="SSF50729">
    <property type="entry name" value="PH domain-like"/>
    <property type="match status" value="1"/>
</dbReference>
<evidence type="ECO:0000313" key="2">
    <source>
        <dbReference type="WBParaSite" id="ECPE_0000744301-mRNA-1"/>
    </source>
</evidence>
<evidence type="ECO:0000256" key="1">
    <source>
        <dbReference type="SAM" id="MobiDB-lite"/>
    </source>
</evidence>
<protein>
    <submittedName>
        <fullName evidence="2">PH domain-containing protein</fullName>
    </submittedName>
</protein>
<sequence>LARPEPVPCSTMLPGSQTLRLTETNPIGPSALGSQVASRRLPALPRPSEPHNGSRFGPSLTPPSLGSTGHGRISDCSVNELAHSSQQYSKRDRPRPQSTGSLSGPLAGLASATLCTMGVNFGGNGLGVVRTRDNLGAGRLIPLKQGYLYKRSTRGLSKDSRKRKKKYVVITEDARLCYHPSKQFTPVTEALLLLFKILVLELRRPTAAMFFNFDLGDREALMG</sequence>
<dbReference type="WBParaSite" id="ECPE_0000744301-mRNA-1">
    <property type="protein sequence ID" value="ECPE_0000744301-mRNA-1"/>
    <property type="gene ID" value="ECPE_0000744301"/>
</dbReference>
<proteinExistence type="predicted"/>